<reference evidence="3 4" key="1">
    <citation type="submission" date="2018-04" db="EMBL/GenBank/DDBJ databases">
        <title>Genomic Encyclopedia of Archaeal and Bacterial Type Strains, Phase II (KMG-II): from individual species to whole genera.</title>
        <authorList>
            <person name="Goeker M."/>
        </authorList>
    </citation>
    <scope>NUCLEOTIDE SEQUENCE [LARGE SCALE GENOMIC DNA]</scope>
    <source>
        <strain evidence="3 4">DSM 5822</strain>
    </source>
</reference>
<evidence type="ECO:0000313" key="4">
    <source>
        <dbReference type="Proteomes" id="UP000244223"/>
    </source>
</evidence>
<dbReference type="AlphaFoldDB" id="A0A2T5IZH1"/>
<proteinExistence type="predicted"/>
<organism evidence="3 4">
    <name type="scientific">Agitococcus lubricus</name>
    <dbReference type="NCBI Taxonomy" id="1077255"/>
    <lineage>
        <taxon>Bacteria</taxon>
        <taxon>Pseudomonadati</taxon>
        <taxon>Pseudomonadota</taxon>
        <taxon>Gammaproteobacteria</taxon>
        <taxon>Moraxellales</taxon>
        <taxon>Moraxellaceae</taxon>
        <taxon>Agitococcus</taxon>
    </lineage>
</organism>
<evidence type="ECO:0000256" key="2">
    <source>
        <dbReference type="SAM" id="Phobius"/>
    </source>
</evidence>
<evidence type="ECO:0000256" key="1">
    <source>
        <dbReference type="SAM" id="MobiDB-lite"/>
    </source>
</evidence>
<feature type="transmembrane region" description="Helical" evidence="2">
    <location>
        <begin position="256"/>
        <end position="271"/>
    </location>
</feature>
<evidence type="ECO:0000313" key="3">
    <source>
        <dbReference type="EMBL" id="PTQ89481.1"/>
    </source>
</evidence>
<gene>
    <name evidence="3" type="ORF">C8N29_10612</name>
</gene>
<accession>A0A2T5IZH1</accession>
<dbReference type="EMBL" id="QAON01000006">
    <property type="protein sequence ID" value="PTQ89481.1"/>
    <property type="molecule type" value="Genomic_DNA"/>
</dbReference>
<feature type="region of interest" description="Disordered" evidence="1">
    <location>
        <begin position="1"/>
        <end position="22"/>
    </location>
</feature>
<name>A0A2T5IZH1_9GAMM</name>
<keyword evidence="2" id="KW-1133">Transmembrane helix</keyword>
<comment type="caution">
    <text evidence="3">The sequence shown here is derived from an EMBL/GenBank/DDBJ whole genome shotgun (WGS) entry which is preliminary data.</text>
</comment>
<keyword evidence="4" id="KW-1185">Reference proteome</keyword>
<dbReference type="Proteomes" id="UP000244223">
    <property type="component" value="Unassembled WGS sequence"/>
</dbReference>
<dbReference type="OrthoDB" id="7850467at2"/>
<sequence>MSKYNRGGSRNNYRKSYNNYGSERARQHIREAEALTKELGGTDKDVKEYFFSLNPQELESILTEYGYKYGEDAKEYAEKTITKWSSGQVNMSGMVAERLFNLLPPHMPLPVKYKLIENLWTHVGVSSKKVFYVGLDADVNEVEKVVKDYLESVVNVYQIPASMEKRFNWLSQGDANVKQQLLNFFQQKEKSLLSDVLTTNLPILISHIANAKNDFSTNASQVLSVGKHEVLIKIDKNINGVTDVAPVIKYPESNNIIWWIIGFIIIAIILSK</sequence>
<feature type="compositionally biased region" description="Low complexity" evidence="1">
    <location>
        <begin position="8"/>
        <end position="22"/>
    </location>
</feature>
<protein>
    <submittedName>
        <fullName evidence="3">Uncharacterized protein</fullName>
    </submittedName>
</protein>
<dbReference type="RefSeq" id="WP_107865447.1">
    <property type="nucleotide sequence ID" value="NZ_QAON01000006.1"/>
</dbReference>
<keyword evidence="2" id="KW-0812">Transmembrane</keyword>
<keyword evidence="2" id="KW-0472">Membrane</keyword>